<dbReference type="Gene3D" id="2.60.40.1120">
    <property type="entry name" value="Carboxypeptidase-like, regulatory domain"/>
    <property type="match status" value="1"/>
</dbReference>
<sequence>MFSSMAHVLVLWGAAAAAVAGMEFRYHSLEEVNSYVHHVASEHASLVTLQYLGNTVKVVLTADVIFEASESFVVGDLSLVVRARRENTNGVSINRNFPGAFERVSPINRPPVEPETAALMRLLRAYPAVLTVLVFGGLRGVLYPYDDLPGIGAAFSRISGSLADYAYAYEGSLPLSVYIGCCKYDESRSLRGHFEHSKAPLLRLLRLADRGVRGTVTNRRGEPVAGALLAISNRTVGFRTNQFGEFWRMLLPGFYMLLVMDTKRSCLRVLIP</sequence>
<proteinExistence type="inferred from homology"/>
<dbReference type="GO" id="GO:0006518">
    <property type="term" value="P:peptide metabolic process"/>
    <property type="evidence" value="ECO:0007669"/>
    <property type="project" value="TreeGrafter"/>
</dbReference>
<dbReference type="PANTHER" id="PTHR11532">
    <property type="entry name" value="PROTEASE M14 CARBOXYPEPTIDASE"/>
    <property type="match status" value="1"/>
</dbReference>
<dbReference type="GO" id="GO:0004181">
    <property type="term" value="F:metallocarboxypeptidase activity"/>
    <property type="evidence" value="ECO:0007669"/>
    <property type="project" value="InterPro"/>
</dbReference>
<evidence type="ECO:0000259" key="4">
    <source>
        <dbReference type="Pfam" id="PF00246"/>
    </source>
</evidence>
<dbReference type="Gene3D" id="3.40.630.10">
    <property type="entry name" value="Zn peptidases"/>
    <property type="match status" value="1"/>
</dbReference>
<dbReference type="InterPro" id="IPR008969">
    <property type="entry name" value="CarboxyPept-like_regulatory"/>
</dbReference>
<evidence type="ECO:0000313" key="5">
    <source>
        <dbReference type="EMBL" id="KAK8758131.1"/>
    </source>
</evidence>
<dbReference type="SUPFAM" id="SSF53187">
    <property type="entry name" value="Zn-dependent exopeptidases"/>
    <property type="match status" value="1"/>
</dbReference>
<keyword evidence="6" id="KW-1185">Reference proteome</keyword>
<dbReference type="GO" id="GO:0016485">
    <property type="term" value="P:protein processing"/>
    <property type="evidence" value="ECO:0007669"/>
    <property type="project" value="TreeGrafter"/>
</dbReference>
<dbReference type="Proteomes" id="UP001321473">
    <property type="component" value="Unassembled WGS sequence"/>
</dbReference>
<accession>A0AAQ4D6P1</accession>
<dbReference type="GO" id="GO:0005615">
    <property type="term" value="C:extracellular space"/>
    <property type="evidence" value="ECO:0007669"/>
    <property type="project" value="TreeGrafter"/>
</dbReference>
<dbReference type="InterPro" id="IPR050753">
    <property type="entry name" value="Peptidase_M14_domain"/>
</dbReference>
<dbReference type="EMBL" id="JARKHS020034439">
    <property type="protein sequence ID" value="KAK8758131.1"/>
    <property type="molecule type" value="Genomic_DNA"/>
</dbReference>
<keyword evidence="2" id="KW-0325">Glycoprotein</keyword>
<name>A0AAQ4D6P1_AMBAM</name>
<feature type="signal peptide" evidence="3">
    <location>
        <begin position="1"/>
        <end position="21"/>
    </location>
</feature>
<comment type="caution">
    <text evidence="5">The sequence shown here is derived from an EMBL/GenBank/DDBJ whole genome shotgun (WGS) entry which is preliminary data.</text>
</comment>
<dbReference type="InterPro" id="IPR000834">
    <property type="entry name" value="Peptidase_M14"/>
</dbReference>
<evidence type="ECO:0000256" key="2">
    <source>
        <dbReference type="ARBA" id="ARBA00023180"/>
    </source>
</evidence>
<keyword evidence="3" id="KW-0732">Signal</keyword>
<evidence type="ECO:0000256" key="1">
    <source>
        <dbReference type="ARBA" id="ARBA00005988"/>
    </source>
</evidence>
<dbReference type="GO" id="GO:0008270">
    <property type="term" value="F:zinc ion binding"/>
    <property type="evidence" value="ECO:0007669"/>
    <property type="project" value="InterPro"/>
</dbReference>
<feature type="chain" id="PRO_5042926037" description="Peptidase M14 domain-containing protein" evidence="3">
    <location>
        <begin position="22"/>
        <end position="272"/>
    </location>
</feature>
<evidence type="ECO:0000313" key="6">
    <source>
        <dbReference type="Proteomes" id="UP001321473"/>
    </source>
</evidence>
<reference evidence="5 6" key="1">
    <citation type="journal article" date="2023" name="Arcadia Sci">
        <title>De novo assembly of a long-read Amblyomma americanum tick genome.</title>
        <authorList>
            <person name="Chou S."/>
            <person name="Poskanzer K.E."/>
            <person name="Rollins M."/>
            <person name="Thuy-Boun P.S."/>
        </authorList>
    </citation>
    <scope>NUCLEOTIDE SEQUENCE [LARGE SCALE GENOMIC DNA]</scope>
    <source>
        <strain evidence="5">F_SG_1</strain>
        <tissue evidence="5">Salivary glands</tissue>
    </source>
</reference>
<dbReference type="SUPFAM" id="SSF49464">
    <property type="entry name" value="Carboxypeptidase regulatory domain-like"/>
    <property type="match status" value="1"/>
</dbReference>
<dbReference type="Pfam" id="PF00246">
    <property type="entry name" value="Peptidase_M14"/>
    <property type="match status" value="1"/>
</dbReference>
<organism evidence="5 6">
    <name type="scientific">Amblyomma americanum</name>
    <name type="common">Lone star tick</name>
    <dbReference type="NCBI Taxonomy" id="6943"/>
    <lineage>
        <taxon>Eukaryota</taxon>
        <taxon>Metazoa</taxon>
        <taxon>Ecdysozoa</taxon>
        <taxon>Arthropoda</taxon>
        <taxon>Chelicerata</taxon>
        <taxon>Arachnida</taxon>
        <taxon>Acari</taxon>
        <taxon>Parasitiformes</taxon>
        <taxon>Ixodida</taxon>
        <taxon>Ixodoidea</taxon>
        <taxon>Ixodidae</taxon>
        <taxon>Amblyomminae</taxon>
        <taxon>Amblyomma</taxon>
    </lineage>
</organism>
<dbReference type="PANTHER" id="PTHR11532:SF84">
    <property type="entry name" value="CARBOXYPEPTIDASE M"/>
    <property type="match status" value="1"/>
</dbReference>
<comment type="similarity">
    <text evidence="1">Belongs to the peptidase M14 family.</text>
</comment>
<dbReference type="AlphaFoldDB" id="A0AAQ4D6P1"/>
<evidence type="ECO:0000256" key="3">
    <source>
        <dbReference type="SAM" id="SignalP"/>
    </source>
</evidence>
<feature type="domain" description="Peptidase M14" evidence="4">
    <location>
        <begin position="82"/>
        <end position="147"/>
    </location>
</feature>
<gene>
    <name evidence="5" type="ORF">V5799_004237</name>
</gene>
<protein>
    <recommendedName>
        <fullName evidence="4">Peptidase M14 domain-containing protein</fullName>
    </recommendedName>
</protein>